<sequence length="1436" mass="158968">MTDGVDARDRITHLYDYLSALAQEVYAKPVRHVGDYDLAVAPADVGTHPSVRLAPAAGEAWLRVAKTPKPAPPALPGPLAPFLGETVIDDPDTPPRLDPPADDPDGPSRVEDAFAAWMTDVWEPWALRARPAVLARRLYDTLFRLRQQLRTNEATHELVWGHGPLGWRVGGHRVCHPMLVSEVRIVFDDESGDLSIVPDGLPALELDCLQGLGVADLGRLGRIGERLREEPVDVWSGEETIPLYRRLVAPLGLDARLVDGPDLPEVTDAPTIADTWRVVVRRRRVMFLRFFEQMRRAVENGQALPAPMVALTAGEDAAQRIPDAGSGSGEWQQVADRLLMPLPANDEQEQIARKLATHSGVTVQGPPGTGKSHTIANLVSHLVAHGKRVLVTAHKDQALAVLRDKIPTELRDLSLAVLGSSSAHLTELQRSVQAITAAADGVDEAREAAAVAALRTRLDEVEAGVLRLRKRLRGGLEREQAVFEVAGLARRARLVADWLARHHAALGRIPDALPPGVSGPLTVPELTELFTLAHRIGADDAIACTADLPRPAELPSGTALAREHDELSRLGALLADYRDYATDLARIDAMGDAELERLADDTGRAAAFLSGLQDDWLARLRGQVAQNRQWLDLWASHTERLRRESHECARLRTMIAGARIGLPADVSSRETLALLDQLRRRYAENKKVSSLANRALAQFLKTVAIDDAPPQTVADVDRIIAYVRLGVIRESLARLWTDEFVAALSAPAAPPVTAIETWIDERTAQVGDALAWETRGWPELRARLTHVVSADAVPPRPSPDGLHRLAHVLGGLRARHRQQALRSELARFGEFLSAARTRPAASPLWGELLDALLATDWARWDSALETAARLTALHPEVVRLTALHDRLATATPRWAQRIRATGGDVGECGDPAQLDLLWQWRQAETWLSQIIDADDLTEVQRRLDSAQDEQRRLTLDLTRRSAWLAMKRNLGHTQRQALVGWLQTLRKIGKGTGAGAGKWRAEAQRLMPEAMGAVPVWIMPYYRVVESFDPAAAPLFDVVIVDESSQCDTFALGLLGLGHKLVVVGDDKQISPSAIGTGRSRVDELIRTHLRDFPNALLLDLESSLYDASARLFPGVVRLREHFRCLPQIIEFSSQHYYGGEIQPLREETADRLPGPIVRAVHVPDGVRQDLNIGNVNEAEADALVDALVQCCADPAYEGRSMGVISLLGTSRQAQLIDERLLHKLGPEEYERRRLRCGDAYSFQGDERDVVFISVVADDNRGAFTSRTYEQRINVAASRARDQMWVFHSVRPDQLGPDDQRAHLIRYAVDGQRSPDVARDLEARCESDFERRVLRMLLSRGYLVTPQHRVGNLRIDLVVRGGGRKLAVECDGDKFHGPDQWEDDLRRQNVLERLGWRFWRVRGSGFYRDPEAAMAGLWPLLDELGIHPPAETDSDR</sequence>
<keyword evidence="2" id="KW-0547">Nucleotide-binding</keyword>
<dbReference type="RefSeq" id="WP_378209319.1">
    <property type="nucleotide sequence ID" value="NZ_JBHLZP010000283.1"/>
</dbReference>
<dbReference type="Pfam" id="PF13086">
    <property type="entry name" value="AAA_11"/>
    <property type="match status" value="1"/>
</dbReference>
<keyword evidence="5" id="KW-0067">ATP-binding</keyword>
<comment type="similarity">
    <text evidence="1">Belongs to the DNA2/NAM7 helicase family.</text>
</comment>
<keyword evidence="11" id="KW-1185">Reference proteome</keyword>
<dbReference type="PANTHER" id="PTHR43788">
    <property type="entry name" value="DNA2/NAM7 HELICASE FAMILY MEMBER"/>
    <property type="match status" value="1"/>
</dbReference>
<feature type="region of interest" description="Disordered" evidence="6">
    <location>
        <begin position="72"/>
        <end position="108"/>
    </location>
</feature>
<protein>
    <submittedName>
        <fullName evidence="10">AAA domain-containing protein</fullName>
    </submittedName>
</protein>
<name>A0ABV5YPM1_9ACTN</name>
<dbReference type="Proteomes" id="UP001589627">
    <property type="component" value="Unassembled WGS sequence"/>
</dbReference>
<feature type="domain" description="DNA2/NAM7 helicase-like C-terminal" evidence="8">
    <location>
        <begin position="1114"/>
        <end position="1287"/>
    </location>
</feature>
<reference evidence="10 11" key="1">
    <citation type="submission" date="2024-09" db="EMBL/GenBank/DDBJ databases">
        <authorList>
            <person name="Sun Q."/>
            <person name="Mori K."/>
        </authorList>
    </citation>
    <scope>NUCLEOTIDE SEQUENCE [LARGE SCALE GENOMIC DNA]</scope>
    <source>
        <strain evidence="10 11">TBRC 0563</strain>
    </source>
</reference>
<dbReference type="InterPro" id="IPR041679">
    <property type="entry name" value="DNA2/NAM7-like_C"/>
</dbReference>
<dbReference type="InterPro" id="IPR050534">
    <property type="entry name" value="Coronavir_polyprotein_1ab"/>
</dbReference>
<evidence type="ECO:0000256" key="2">
    <source>
        <dbReference type="ARBA" id="ARBA00022741"/>
    </source>
</evidence>
<proteinExistence type="inferred from homology"/>
<dbReference type="CDD" id="cd18808">
    <property type="entry name" value="SF1_C_Upf1"/>
    <property type="match status" value="1"/>
</dbReference>
<dbReference type="InterPro" id="IPR049468">
    <property type="entry name" value="Restrct_endonuc-II-like_dom"/>
</dbReference>
<dbReference type="Pfam" id="PF18741">
    <property type="entry name" value="MTES_1575"/>
    <property type="match status" value="1"/>
</dbReference>
<organism evidence="10 11">
    <name type="scientific">Actinoallomurus acaciae</name>
    <dbReference type="NCBI Taxonomy" id="502577"/>
    <lineage>
        <taxon>Bacteria</taxon>
        <taxon>Bacillati</taxon>
        <taxon>Actinomycetota</taxon>
        <taxon>Actinomycetes</taxon>
        <taxon>Streptosporangiales</taxon>
        <taxon>Thermomonosporaceae</taxon>
        <taxon>Actinoallomurus</taxon>
    </lineage>
</organism>
<evidence type="ECO:0000256" key="6">
    <source>
        <dbReference type="SAM" id="MobiDB-lite"/>
    </source>
</evidence>
<keyword evidence="3" id="KW-0378">Hydrolase</keyword>
<dbReference type="InterPro" id="IPR027417">
    <property type="entry name" value="P-loop_NTPase"/>
</dbReference>
<dbReference type="Pfam" id="PF13087">
    <property type="entry name" value="AAA_12"/>
    <property type="match status" value="1"/>
</dbReference>
<accession>A0ABV5YPM1</accession>
<evidence type="ECO:0000259" key="7">
    <source>
        <dbReference type="Pfam" id="PF13086"/>
    </source>
</evidence>
<dbReference type="InterPro" id="IPR041677">
    <property type="entry name" value="DNA2/NAM7_AAA_11"/>
</dbReference>
<feature type="domain" description="Restriction endonuclease type II-like" evidence="9">
    <location>
        <begin position="1329"/>
        <end position="1419"/>
    </location>
</feature>
<comment type="caution">
    <text evidence="10">The sequence shown here is derived from an EMBL/GenBank/DDBJ whole genome shotgun (WGS) entry which is preliminary data.</text>
</comment>
<feature type="domain" description="DNA2/NAM7 helicase helicase" evidence="7">
    <location>
        <begin position="345"/>
        <end position="436"/>
    </location>
</feature>
<dbReference type="InterPro" id="IPR011335">
    <property type="entry name" value="Restrct_endonuc-II-like"/>
</dbReference>
<dbReference type="Gene3D" id="3.40.50.300">
    <property type="entry name" value="P-loop containing nucleotide triphosphate hydrolases"/>
    <property type="match status" value="3"/>
</dbReference>
<dbReference type="EMBL" id="JBHLZP010000283">
    <property type="protein sequence ID" value="MFB9836506.1"/>
    <property type="molecule type" value="Genomic_DNA"/>
</dbReference>
<keyword evidence="4" id="KW-0347">Helicase</keyword>
<evidence type="ECO:0000259" key="9">
    <source>
        <dbReference type="Pfam" id="PF18741"/>
    </source>
</evidence>
<dbReference type="Gene3D" id="3.40.960.10">
    <property type="entry name" value="VSR Endonuclease"/>
    <property type="match status" value="1"/>
</dbReference>
<evidence type="ECO:0000256" key="4">
    <source>
        <dbReference type="ARBA" id="ARBA00022806"/>
    </source>
</evidence>
<evidence type="ECO:0000256" key="1">
    <source>
        <dbReference type="ARBA" id="ARBA00007913"/>
    </source>
</evidence>
<gene>
    <name evidence="10" type="ORF">ACFFNX_30465</name>
</gene>
<evidence type="ECO:0000259" key="8">
    <source>
        <dbReference type="Pfam" id="PF13087"/>
    </source>
</evidence>
<dbReference type="InterPro" id="IPR047187">
    <property type="entry name" value="SF1_C_Upf1"/>
</dbReference>
<dbReference type="PANTHER" id="PTHR43788:SF8">
    <property type="entry name" value="DNA-BINDING PROTEIN SMUBP-2"/>
    <property type="match status" value="1"/>
</dbReference>
<evidence type="ECO:0000313" key="10">
    <source>
        <dbReference type="EMBL" id="MFB9836506.1"/>
    </source>
</evidence>
<dbReference type="SUPFAM" id="SSF52540">
    <property type="entry name" value="P-loop containing nucleoside triphosphate hydrolases"/>
    <property type="match status" value="1"/>
</dbReference>
<evidence type="ECO:0000256" key="5">
    <source>
        <dbReference type="ARBA" id="ARBA00022840"/>
    </source>
</evidence>
<evidence type="ECO:0000313" key="11">
    <source>
        <dbReference type="Proteomes" id="UP001589627"/>
    </source>
</evidence>
<dbReference type="SUPFAM" id="SSF52980">
    <property type="entry name" value="Restriction endonuclease-like"/>
    <property type="match status" value="1"/>
</dbReference>
<evidence type="ECO:0000256" key="3">
    <source>
        <dbReference type="ARBA" id="ARBA00022801"/>
    </source>
</evidence>